<protein>
    <submittedName>
        <fullName evidence="6">WD40 repeat</fullName>
    </submittedName>
</protein>
<dbReference type="InterPro" id="IPR027417">
    <property type="entry name" value="P-loop_NTPase"/>
</dbReference>
<dbReference type="PROSITE" id="PS50294">
    <property type="entry name" value="WD_REPEATS_REGION"/>
    <property type="match status" value="13"/>
</dbReference>
<dbReference type="InterPro" id="IPR055442">
    <property type="entry name" value="Beta-prop_EML-like_2nd"/>
</dbReference>
<dbReference type="Gene3D" id="2.130.10.10">
    <property type="entry name" value="YVTN repeat-like/Quinoprotein amine dehydrogenase"/>
    <property type="match status" value="4"/>
</dbReference>
<evidence type="ECO:0000256" key="1">
    <source>
        <dbReference type="ARBA" id="ARBA00022574"/>
    </source>
</evidence>
<dbReference type="Proteomes" id="UP000199533">
    <property type="component" value="Unassembled WGS sequence"/>
</dbReference>
<dbReference type="AlphaFoldDB" id="A0A1I3YVB7"/>
<feature type="repeat" description="WD" evidence="3">
    <location>
        <begin position="891"/>
        <end position="932"/>
    </location>
</feature>
<dbReference type="Gene3D" id="3.40.50.300">
    <property type="entry name" value="P-loop containing nucleotide triphosphate hydrolases"/>
    <property type="match status" value="1"/>
</dbReference>
<dbReference type="PROSITE" id="PS00678">
    <property type="entry name" value="WD_REPEATS_1"/>
    <property type="match status" value="4"/>
</dbReference>
<feature type="repeat" description="WD" evidence="3">
    <location>
        <begin position="633"/>
        <end position="674"/>
    </location>
</feature>
<dbReference type="InterPro" id="IPR020472">
    <property type="entry name" value="WD40_PAC1"/>
</dbReference>
<feature type="repeat" description="WD" evidence="3">
    <location>
        <begin position="848"/>
        <end position="889"/>
    </location>
</feature>
<feature type="repeat" description="WD" evidence="3">
    <location>
        <begin position="718"/>
        <end position="759"/>
    </location>
</feature>
<dbReference type="STRING" id="52441.SAMN05216302_1004147"/>
<dbReference type="SMART" id="SM00320">
    <property type="entry name" value="WD40"/>
    <property type="match status" value="14"/>
</dbReference>
<keyword evidence="1 3" id="KW-0853">WD repeat</keyword>
<dbReference type="InterPro" id="IPR036322">
    <property type="entry name" value="WD40_repeat_dom_sf"/>
</dbReference>
<feature type="repeat" description="WD" evidence="3">
    <location>
        <begin position="761"/>
        <end position="802"/>
    </location>
</feature>
<feature type="repeat" description="WD" evidence="3">
    <location>
        <begin position="598"/>
        <end position="632"/>
    </location>
</feature>
<dbReference type="CDD" id="cd00200">
    <property type="entry name" value="WD40"/>
    <property type="match status" value="2"/>
</dbReference>
<dbReference type="InterPro" id="IPR015943">
    <property type="entry name" value="WD40/YVTN_repeat-like_dom_sf"/>
</dbReference>
<keyword evidence="2" id="KW-0677">Repeat</keyword>
<proteinExistence type="predicted"/>
<dbReference type="Pfam" id="PF00400">
    <property type="entry name" value="WD40"/>
    <property type="match status" value="10"/>
</dbReference>
<dbReference type="EMBL" id="FOSP01000004">
    <property type="protein sequence ID" value="SFK35161.1"/>
    <property type="molecule type" value="Genomic_DNA"/>
</dbReference>
<feature type="repeat" description="WD" evidence="3">
    <location>
        <begin position="804"/>
        <end position="845"/>
    </location>
</feature>
<dbReference type="InterPro" id="IPR019775">
    <property type="entry name" value="WD40_repeat_CS"/>
</dbReference>
<reference evidence="7" key="1">
    <citation type="submission" date="2016-10" db="EMBL/GenBank/DDBJ databases">
        <authorList>
            <person name="Varghese N."/>
            <person name="Submissions S."/>
        </authorList>
    </citation>
    <scope>NUCLEOTIDE SEQUENCE [LARGE SCALE GENOMIC DNA]</scope>
    <source>
        <strain evidence="7">Nm69</strain>
    </source>
</reference>
<evidence type="ECO:0000256" key="2">
    <source>
        <dbReference type="ARBA" id="ARBA00022737"/>
    </source>
</evidence>
<feature type="repeat" description="WD" evidence="3">
    <location>
        <begin position="976"/>
        <end position="1017"/>
    </location>
</feature>
<feature type="domain" description="Novel STAND NTPase 1" evidence="4">
    <location>
        <begin position="30"/>
        <end position="266"/>
    </location>
</feature>
<evidence type="ECO:0000259" key="5">
    <source>
        <dbReference type="Pfam" id="PF23414"/>
    </source>
</evidence>
<dbReference type="SUPFAM" id="SSF50998">
    <property type="entry name" value="Quinoprotein alcohol dehydrogenase-like"/>
    <property type="match status" value="1"/>
</dbReference>
<dbReference type="Pfam" id="PF23414">
    <property type="entry name" value="Beta-prop_EML_2"/>
    <property type="match status" value="1"/>
</dbReference>
<dbReference type="InterPro" id="IPR001680">
    <property type="entry name" value="WD40_rpt"/>
</dbReference>
<dbReference type="PROSITE" id="PS50082">
    <property type="entry name" value="WD_REPEATS_2"/>
    <property type="match status" value="13"/>
</dbReference>
<dbReference type="PANTHER" id="PTHR44129">
    <property type="entry name" value="WD REPEAT-CONTAINING PROTEIN POP1"/>
    <property type="match status" value="1"/>
</dbReference>
<dbReference type="SUPFAM" id="SSF52540">
    <property type="entry name" value="P-loop containing nucleoside triphosphate hydrolases"/>
    <property type="match status" value="1"/>
</dbReference>
<feature type="repeat" description="WD" evidence="3">
    <location>
        <begin position="933"/>
        <end position="974"/>
    </location>
</feature>
<keyword evidence="7" id="KW-1185">Reference proteome</keyword>
<evidence type="ECO:0000259" key="4">
    <source>
        <dbReference type="Pfam" id="PF20703"/>
    </source>
</evidence>
<dbReference type="Pfam" id="PF20703">
    <property type="entry name" value="nSTAND1"/>
    <property type="match status" value="1"/>
</dbReference>
<feature type="repeat" description="WD" evidence="3">
    <location>
        <begin position="1061"/>
        <end position="1102"/>
    </location>
</feature>
<feature type="repeat" description="WD" evidence="3">
    <location>
        <begin position="675"/>
        <end position="716"/>
    </location>
</feature>
<evidence type="ECO:0000313" key="7">
    <source>
        <dbReference type="Proteomes" id="UP000199533"/>
    </source>
</evidence>
<feature type="domain" description="EML-like second beta-propeller" evidence="5">
    <location>
        <begin position="602"/>
        <end position="757"/>
    </location>
</feature>
<organism evidence="6 7">
    <name type="scientific">Nitrosomonas aestuarii</name>
    <dbReference type="NCBI Taxonomy" id="52441"/>
    <lineage>
        <taxon>Bacteria</taxon>
        <taxon>Pseudomonadati</taxon>
        <taxon>Pseudomonadota</taxon>
        <taxon>Betaproteobacteria</taxon>
        <taxon>Nitrosomonadales</taxon>
        <taxon>Nitrosomonadaceae</taxon>
        <taxon>Nitrosomonas</taxon>
    </lineage>
</organism>
<gene>
    <name evidence="6" type="ORF">SAMN05216302_1004147</name>
</gene>
<feature type="repeat" description="WD" evidence="3">
    <location>
        <begin position="1018"/>
        <end position="1059"/>
    </location>
</feature>
<dbReference type="OrthoDB" id="135039at2"/>
<feature type="repeat" description="WD" evidence="3">
    <location>
        <begin position="1104"/>
        <end position="1135"/>
    </location>
</feature>
<dbReference type="InterPro" id="IPR050349">
    <property type="entry name" value="WD_LIS1/nudF_dynein_reg"/>
</dbReference>
<dbReference type="RefSeq" id="WP_090697434.1">
    <property type="nucleotide sequence ID" value="NZ_FOSP01000004.1"/>
</dbReference>
<dbReference type="SUPFAM" id="SSF50978">
    <property type="entry name" value="WD40 repeat-like"/>
    <property type="match status" value="2"/>
</dbReference>
<dbReference type="PRINTS" id="PR00320">
    <property type="entry name" value="GPROTEINBRPT"/>
</dbReference>
<evidence type="ECO:0000313" key="6">
    <source>
        <dbReference type="EMBL" id="SFK35161.1"/>
    </source>
</evidence>
<accession>A0A1I3YVB7</accession>
<sequence>MTVDPLPTASARFAEQSAQQETVHLNAQHPWPGLAPYDEASSAYFFGRSEEARELLRMVRLAPLTVLYSKSGLGKTSLLQAGFFPLLRAKHYFPVHLRLDYSPAATLPPLEQAARILRTALETAHADFTPWNKDESLWQYLHKRDLEIWSHDNYPLIPVLVFDQFEEIFSRGEGNTGRIQSNLNNLADLIENRIPSELAVYFTNRHKILSLDLTSQRYRVLLAFREDFLPEMETWKEQVPSLFRNRLRLLPMNRERAIESVSHAGAAVLAPGVAEPLVNFVGNLDPNATGTTSVIEPVLLSLCCYQLNQRRLPAGKIDVSLLHQAGQDILQDFYDEALSGMPDQVSEFIETYLIQGDQYRGSYPVDQAIQDGFITRVQLSILADKYRLLRIDQQFGTNRIELIHDRLVNVVSKARDERLRQIENKKLRAQEQARQRQLAFENLNRLARKLRAALLLAVCLAGIAVYGWYTANVAKEKTFLAQSSLRVVSESLDMANGTRVGGDERAILQLLAINQITPSEAVDSAILTVLSNKNATQKIWSTGDRITSVAVNQQATLIATAGMGNTLRLWNFQGQLINQQVQAHQCAHEGEPNRRCGILNVSFSPDGAHIVTSGQDATLRLWHTSTLKFIGKLQGHSDQVTSATFSPDGEHIVSGSLDKTLRLWSTNTLKSVAILEGHMDGVTSVVFSPDGTRIVSGSHDNTLRLWDAKTLASIHEPLQGHKDSITRIDYSSDGLMIASSSQDKTLRLWNAQTLKALGEPLRGHDDIVWNVAFSPDNTRIVTAAHDRTLRLWKTENGQPIGKPIQGHEESVMAVAFSPDGKYFVSGGRDNTLRIWDANDHQPIHSQLKGGHKNFVASVAYSPDGKLIVSGSDDATVQLWDAESGNTAGKPMKNHTGSLNGVAFSPDGKWIVSGASDQLLCLWDTASQTLMDVMTGHEDGIESVAFSPNGKFIASGSKDNTVRLWNRKSGRLIHRPMTAHDKMVRGVAFSRDGELIASASYDGTVRLWHVRSGRSIAELTGHEAAVTSVAFSPDNNHLVSGSKDHTLILWDLNTHQSVGEPMAGHTDRVNSVAFSPDGKQIISGSSDHTLRLWNRKTGQAIGGPMRGHEKRVNSVAYHPDGTRIVSGSDDMTLRIWPAHNNWVEQLCNKLTRNMTEKEWHEWISSEIEYQKQCPDLPVAS</sequence>
<dbReference type="InterPro" id="IPR049052">
    <property type="entry name" value="nSTAND1"/>
</dbReference>
<dbReference type="InterPro" id="IPR011047">
    <property type="entry name" value="Quinoprotein_ADH-like_sf"/>
</dbReference>
<evidence type="ECO:0000256" key="3">
    <source>
        <dbReference type="PROSITE-ProRule" id="PRU00221"/>
    </source>
</evidence>
<name>A0A1I3YVB7_9PROT</name>